<keyword evidence="3" id="KW-1185">Reference proteome</keyword>
<dbReference type="AlphaFoldDB" id="A0AA35K5W0"/>
<gene>
    <name evidence="2" type="ORF">PODLI_1B034242</name>
</gene>
<evidence type="ECO:0000256" key="1">
    <source>
        <dbReference type="SAM" id="MobiDB-lite"/>
    </source>
</evidence>
<organism evidence="2 3">
    <name type="scientific">Podarcis lilfordi</name>
    <name type="common">Lilford's wall lizard</name>
    <dbReference type="NCBI Taxonomy" id="74358"/>
    <lineage>
        <taxon>Eukaryota</taxon>
        <taxon>Metazoa</taxon>
        <taxon>Chordata</taxon>
        <taxon>Craniata</taxon>
        <taxon>Vertebrata</taxon>
        <taxon>Euteleostomi</taxon>
        <taxon>Lepidosauria</taxon>
        <taxon>Squamata</taxon>
        <taxon>Bifurcata</taxon>
        <taxon>Unidentata</taxon>
        <taxon>Episquamata</taxon>
        <taxon>Laterata</taxon>
        <taxon>Lacertibaenia</taxon>
        <taxon>Lacertidae</taxon>
        <taxon>Podarcis</taxon>
    </lineage>
</organism>
<accession>A0AA35K5W0</accession>
<evidence type="ECO:0000313" key="2">
    <source>
        <dbReference type="EMBL" id="CAI5771676.1"/>
    </source>
</evidence>
<reference evidence="2" key="1">
    <citation type="submission" date="2022-12" db="EMBL/GenBank/DDBJ databases">
        <authorList>
            <person name="Alioto T."/>
            <person name="Alioto T."/>
            <person name="Gomez Garrido J."/>
        </authorList>
    </citation>
    <scope>NUCLEOTIDE SEQUENCE</scope>
</reference>
<sequence length="91" mass="9766">MAQAQQHCAEMISSGRDLEKATNNSVADGRQQLPGSDSAQQQGKQKRLRAEEINFLRSLKNCSGCGAGRVGGCKKTGELAEITTLTPSFLR</sequence>
<evidence type="ECO:0000313" key="3">
    <source>
        <dbReference type="Proteomes" id="UP001178461"/>
    </source>
</evidence>
<feature type="region of interest" description="Disordered" evidence="1">
    <location>
        <begin position="1"/>
        <end position="47"/>
    </location>
</feature>
<protein>
    <submittedName>
        <fullName evidence="2">Uncharacterized protein</fullName>
    </submittedName>
</protein>
<dbReference type="EMBL" id="OX395129">
    <property type="protein sequence ID" value="CAI5771676.1"/>
    <property type="molecule type" value="Genomic_DNA"/>
</dbReference>
<name>A0AA35K5W0_9SAUR</name>
<dbReference type="Proteomes" id="UP001178461">
    <property type="component" value="Chromosome 4"/>
</dbReference>
<proteinExistence type="predicted"/>
<feature type="compositionally biased region" description="Polar residues" evidence="1">
    <location>
        <begin position="33"/>
        <end position="43"/>
    </location>
</feature>